<evidence type="ECO:0000313" key="2">
    <source>
        <dbReference type="Proteomes" id="UP000287972"/>
    </source>
</evidence>
<evidence type="ECO:0000313" key="1">
    <source>
        <dbReference type="EMBL" id="RSL83776.1"/>
    </source>
</evidence>
<proteinExistence type="predicted"/>
<organism evidence="1 2">
    <name type="scientific">Fusarium floridanum</name>
    <dbReference type="NCBI Taxonomy" id="1325733"/>
    <lineage>
        <taxon>Eukaryota</taxon>
        <taxon>Fungi</taxon>
        <taxon>Dikarya</taxon>
        <taxon>Ascomycota</taxon>
        <taxon>Pezizomycotina</taxon>
        <taxon>Sordariomycetes</taxon>
        <taxon>Hypocreomycetidae</taxon>
        <taxon>Hypocreales</taxon>
        <taxon>Nectriaceae</taxon>
        <taxon>Fusarium</taxon>
        <taxon>Fusarium solani species complex</taxon>
    </lineage>
</organism>
<name>A0A428S2E9_9HYPO</name>
<accession>A0A428S2E9</accession>
<dbReference type="Pfam" id="PF12796">
    <property type="entry name" value="Ank_2"/>
    <property type="match status" value="1"/>
</dbReference>
<dbReference type="SUPFAM" id="SSF48403">
    <property type="entry name" value="Ankyrin repeat"/>
    <property type="match status" value="1"/>
</dbReference>
<sequence>MLEASEFESHEFLPNTALLAINQVLQWGDLCRLRILFFGRRTRRHLQNLDFFRHIIDSWHFSYKNYRQDWDAAFDIINDIPDILVGEGWGNELLCLAASQGCLPVIERLMKIAQQNIDLKKELLREPQRQPRSLAHRVHQSIGEAVLAGHVGVVEYLLQQEGIETHLYHRNANGENVLHLASMQCSPAIFRALAPRFPDGISQKDCQGKTALMRVVENLSASHNRIESAQTLLSLSTTHQSALFTKDQQEALRMAERMRDGEMCNLLIKSSQVSLNEPWSSSRSE</sequence>
<dbReference type="Proteomes" id="UP000287972">
    <property type="component" value="Unassembled WGS sequence"/>
</dbReference>
<reference evidence="1 2" key="1">
    <citation type="submission" date="2017-06" db="EMBL/GenBank/DDBJ databases">
        <title>Comparative genomic analysis of Ambrosia Fusariam Clade fungi.</title>
        <authorList>
            <person name="Stajich J.E."/>
            <person name="Carrillo J."/>
            <person name="Kijimoto T."/>
            <person name="Eskalen A."/>
            <person name="O'Donnell K."/>
            <person name="Kasson M."/>
        </authorList>
    </citation>
    <scope>NUCLEOTIDE SEQUENCE [LARGE SCALE GENOMIC DNA]</scope>
    <source>
        <strain evidence="1 2">NRRL62606</strain>
    </source>
</reference>
<keyword evidence="2" id="KW-1185">Reference proteome</keyword>
<dbReference type="InterPro" id="IPR002110">
    <property type="entry name" value="Ankyrin_rpt"/>
</dbReference>
<dbReference type="EMBL" id="NKCL01000078">
    <property type="protein sequence ID" value="RSL83776.1"/>
    <property type="molecule type" value="Genomic_DNA"/>
</dbReference>
<protein>
    <submittedName>
        <fullName evidence="1">Uncharacterized protein</fullName>
    </submittedName>
</protein>
<dbReference type="AlphaFoldDB" id="A0A428S2E9"/>
<gene>
    <name evidence="1" type="ORF">CEP51_004281</name>
</gene>
<dbReference type="InterPro" id="IPR036770">
    <property type="entry name" value="Ankyrin_rpt-contain_sf"/>
</dbReference>
<dbReference type="Gene3D" id="1.25.40.20">
    <property type="entry name" value="Ankyrin repeat-containing domain"/>
    <property type="match status" value="1"/>
</dbReference>
<comment type="caution">
    <text evidence="1">The sequence shown here is derived from an EMBL/GenBank/DDBJ whole genome shotgun (WGS) entry which is preliminary data.</text>
</comment>